<evidence type="ECO:0000313" key="2">
    <source>
        <dbReference type="RefSeq" id="XP_073795601.1"/>
    </source>
</evidence>
<protein>
    <submittedName>
        <fullName evidence="2">Tripartite motif-containing protein 16-like protein</fullName>
    </submittedName>
</protein>
<keyword evidence="1" id="KW-1185">Reference proteome</keyword>
<sequence>MSLASTADLQDLSESSCPADLEESVASVADLQDPSETTHPQDLNVSEASTADLQDLSESTCPPDMDESADLQDPSESSCPADADVSSVWEQLESTVLESADVDDVYCETHLRTRTEPSAANAHLLVHSSGRLHRATWREHQNLLEVYGGHGSTAQERTEEQRRLEKSKQMIRERETELREMRKAAGNLRNLTKATEEEGDRIFTQMLSFIRRSHTEVMNLLQTQMSVEMDRIQEHLEHLDQEIQKLKRKHSELEQLSQTEDHLHLLQSTDVPSLTTNSQFSFGEMIKSLSSLTAQIQDVWRREISSISSAVTAEKILLPLEPKTREEFLQFLVPLSLDPNTAHRSLRLSDANRAVACSPDLQLYPEHPHRFQWWAQVLGRECLIGRCYWEAEWSGRYGVDIAVTYADISRTGEQDDTGFGYNTHSWSLDCSERYAVVHNNVETEVSVPASGRIGVYLDTRAGILCFYSVSDCMILLHRLHTRFTRPLHPGFGLFQGSTARFCAPEMDKPKKKKACANHRQKTVKITRSRKK</sequence>
<gene>
    <name evidence="2" type="primary">ftr92</name>
</gene>
<evidence type="ECO:0000313" key="1">
    <source>
        <dbReference type="Proteomes" id="UP000000437"/>
    </source>
</evidence>
<reference evidence="2" key="1">
    <citation type="submission" date="2025-08" db="UniProtKB">
        <authorList>
            <consortium name="RefSeq"/>
        </authorList>
    </citation>
    <scope>IDENTIFICATION</scope>
    <source>
        <strain evidence="2">Tuebingen</strain>
        <tissue evidence="2">Fibroblasts and whole tissue</tissue>
    </source>
</reference>
<dbReference type="Proteomes" id="UP000000437">
    <property type="component" value="Chromosome 23"/>
</dbReference>
<dbReference type="RefSeq" id="XP_073795601.1">
    <property type="nucleotide sequence ID" value="XM_073939500.1"/>
</dbReference>
<name>A0AC58IMY8_DANRE</name>
<accession>A0AC58IMY8</accession>
<proteinExistence type="predicted"/>
<organism evidence="1 2">
    <name type="scientific">Danio rerio</name>
    <name type="common">Zebrafish</name>
    <name type="synonym">Brachydanio rerio</name>
    <dbReference type="NCBI Taxonomy" id="7955"/>
    <lineage>
        <taxon>Eukaryota</taxon>
        <taxon>Metazoa</taxon>
        <taxon>Chordata</taxon>
        <taxon>Craniata</taxon>
        <taxon>Vertebrata</taxon>
        <taxon>Euteleostomi</taxon>
        <taxon>Actinopterygii</taxon>
        <taxon>Neopterygii</taxon>
        <taxon>Teleostei</taxon>
        <taxon>Ostariophysi</taxon>
        <taxon>Cypriniformes</taxon>
        <taxon>Danionidae</taxon>
        <taxon>Danioninae</taxon>
        <taxon>Danio</taxon>
    </lineage>
</organism>